<evidence type="ECO:0000313" key="2">
    <source>
        <dbReference type="EMBL" id="GMR62141.1"/>
    </source>
</evidence>
<evidence type="ECO:0000256" key="1">
    <source>
        <dbReference type="SAM" id="MobiDB-lite"/>
    </source>
</evidence>
<evidence type="ECO:0000313" key="3">
    <source>
        <dbReference type="Proteomes" id="UP001328107"/>
    </source>
</evidence>
<dbReference type="Proteomes" id="UP001328107">
    <property type="component" value="Unassembled WGS sequence"/>
</dbReference>
<accession>A0AAN5DFR3</accession>
<feature type="compositionally biased region" description="Polar residues" evidence="1">
    <location>
        <begin position="20"/>
        <end position="33"/>
    </location>
</feature>
<organism evidence="2 3">
    <name type="scientific">Pristionchus mayeri</name>
    <dbReference type="NCBI Taxonomy" id="1317129"/>
    <lineage>
        <taxon>Eukaryota</taxon>
        <taxon>Metazoa</taxon>
        <taxon>Ecdysozoa</taxon>
        <taxon>Nematoda</taxon>
        <taxon>Chromadorea</taxon>
        <taxon>Rhabditida</taxon>
        <taxon>Rhabditina</taxon>
        <taxon>Diplogasteromorpha</taxon>
        <taxon>Diplogasteroidea</taxon>
        <taxon>Neodiplogasteridae</taxon>
        <taxon>Pristionchus</taxon>
    </lineage>
</organism>
<feature type="non-terminal residue" evidence="2">
    <location>
        <position position="1"/>
    </location>
</feature>
<dbReference type="AlphaFoldDB" id="A0AAN5DFR3"/>
<gene>
    <name evidence="2" type="ORF">PMAYCL1PPCAC_32336</name>
</gene>
<protein>
    <submittedName>
        <fullName evidence="2">Uncharacterized protein</fullName>
    </submittedName>
</protein>
<comment type="caution">
    <text evidence="2">The sequence shown here is derived from an EMBL/GenBank/DDBJ whole genome shotgun (WGS) entry which is preliminary data.</text>
</comment>
<reference evidence="3" key="1">
    <citation type="submission" date="2022-10" db="EMBL/GenBank/DDBJ databases">
        <title>Genome assembly of Pristionchus species.</title>
        <authorList>
            <person name="Yoshida K."/>
            <person name="Sommer R.J."/>
        </authorList>
    </citation>
    <scope>NUCLEOTIDE SEQUENCE [LARGE SCALE GENOMIC DNA]</scope>
    <source>
        <strain evidence="3">RS5460</strain>
    </source>
</reference>
<keyword evidence="3" id="KW-1185">Reference proteome</keyword>
<dbReference type="EMBL" id="BTRK01000006">
    <property type="protein sequence ID" value="GMR62141.1"/>
    <property type="molecule type" value="Genomic_DNA"/>
</dbReference>
<sequence length="131" mass="14510">GTAPLGSKKAQSRKSRKNNIPRSPSWKELQSSTVPGYRNPVLILPCSRRDVANNGSTMTALSEYAFRENRHQVLGKVDYVIETSDEAAMQHAALNTRQSMTALTHSERARSPFFDGTFSVWIADRVGSQAD</sequence>
<name>A0AAN5DFR3_9BILA</name>
<feature type="non-terminal residue" evidence="2">
    <location>
        <position position="131"/>
    </location>
</feature>
<proteinExistence type="predicted"/>
<feature type="compositionally biased region" description="Basic residues" evidence="1">
    <location>
        <begin position="10"/>
        <end position="19"/>
    </location>
</feature>
<feature type="region of interest" description="Disordered" evidence="1">
    <location>
        <begin position="1"/>
        <end position="33"/>
    </location>
</feature>